<feature type="compositionally biased region" description="Acidic residues" evidence="1">
    <location>
        <begin position="268"/>
        <end position="278"/>
    </location>
</feature>
<evidence type="ECO:0000313" key="2">
    <source>
        <dbReference type="EMBL" id="KAF2446881.1"/>
    </source>
</evidence>
<feature type="region of interest" description="Disordered" evidence="1">
    <location>
        <begin position="264"/>
        <end position="320"/>
    </location>
</feature>
<accession>A0A9P4PMF3</accession>
<proteinExistence type="predicted"/>
<sequence>MFSKIKRTYRIAKNYQKNTKVAKQWDALHAMHKVDFALQYIKERDRGETDEATPDDMQTDDDDWMAVEHIDPSSELLGSPNAEVFKADTGFNVTIENAHPSAKLERKPKLRATHEVDGFAVIKQGQAFGQFEQPSHVNPNRELQHKTPRGETKKVLREWGSPATNSTFSLPLLSRASADNGFSSCLYGTNANVSPMGGSVQTPAKSASFWFRGTQAATSPTSASPTSASPHSLFSTKGATSVAHTFSTAAVTVTDNALQAAGVRGEETYSDSDDDFSVDENGRPLTGSPSTTAPSKKERTPFSSAQRGMAVKKRPKFSRR</sequence>
<gene>
    <name evidence="2" type="ORF">P171DRAFT_240729</name>
</gene>
<dbReference type="Proteomes" id="UP000799764">
    <property type="component" value="Unassembled WGS sequence"/>
</dbReference>
<name>A0A9P4PMF3_9PLEO</name>
<organism evidence="2 3">
    <name type="scientific">Karstenula rhodostoma CBS 690.94</name>
    <dbReference type="NCBI Taxonomy" id="1392251"/>
    <lineage>
        <taxon>Eukaryota</taxon>
        <taxon>Fungi</taxon>
        <taxon>Dikarya</taxon>
        <taxon>Ascomycota</taxon>
        <taxon>Pezizomycotina</taxon>
        <taxon>Dothideomycetes</taxon>
        <taxon>Pleosporomycetidae</taxon>
        <taxon>Pleosporales</taxon>
        <taxon>Massarineae</taxon>
        <taxon>Didymosphaeriaceae</taxon>
        <taxon>Karstenula</taxon>
    </lineage>
</organism>
<evidence type="ECO:0000313" key="3">
    <source>
        <dbReference type="Proteomes" id="UP000799764"/>
    </source>
</evidence>
<dbReference type="EMBL" id="MU001497">
    <property type="protein sequence ID" value="KAF2446881.1"/>
    <property type="molecule type" value="Genomic_DNA"/>
</dbReference>
<evidence type="ECO:0000256" key="1">
    <source>
        <dbReference type="SAM" id="MobiDB-lite"/>
    </source>
</evidence>
<dbReference type="AlphaFoldDB" id="A0A9P4PMF3"/>
<reference evidence="2" key="1">
    <citation type="journal article" date="2020" name="Stud. Mycol.">
        <title>101 Dothideomycetes genomes: a test case for predicting lifestyles and emergence of pathogens.</title>
        <authorList>
            <person name="Haridas S."/>
            <person name="Albert R."/>
            <person name="Binder M."/>
            <person name="Bloem J."/>
            <person name="Labutti K."/>
            <person name="Salamov A."/>
            <person name="Andreopoulos B."/>
            <person name="Baker S."/>
            <person name="Barry K."/>
            <person name="Bills G."/>
            <person name="Bluhm B."/>
            <person name="Cannon C."/>
            <person name="Castanera R."/>
            <person name="Culley D."/>
            <person name="Daum C."/>
            <person name="Ezra D."/>
            <person name="Gonzalez J."/>
            <person name="Henrissat B."/>
            <person name="Kuo A."/>
            <person name="Liang C."/>
            <person name="Lipzen A."/>
            <person name="Lutzoni F."/>
            <person name="Magnuson J."/>
            <person name="Mondo S."/>
            <person name="Nolan M."/>
            <person name="Ohm R."/>
            <person name="Pangilinan J."/>
            <person name="Park H.-J."/>
            <person name="Ramirez L."/>
            <person name="Alfaro M."/>
            <person name="Sun H."/>
            <person name="Tritt A."/>
            <person name="Yoshinaga Y."/>
            <person name="Zwiers L.-H."/>
            <person name="Turgeon B."/>
            <person name="Goodwin S."/>
            <person name="Spatafora J."/>
            <person name="Crous P."/>
            <person name="Grigoriev I."/>
        </authorList>
    </citation>
    <scope>NUCLEOTIDE SEQUENCE</scope>
    <source>
        <strain evidence="2">CBS 690.94</strain>
    </source>
</reference>
<protein>
    <submittedName>
        <fullName evidence="2">Uncharacterized protein</fullName>
    </submittedName>
</protein>
<keyword evidence="3" id="KW-1185">Reference proteome</keyword>
<feature type="compositionally biased region" description="Basic residues" evidence="1">
    <location>
        <begin position="310"/>
        <end position="320"/>
    </location>
</feature>
<comment type="caution">
    <text evidence="2">The sequence shown here is derived from an EMBL/GenBank/DDBJ whole genome shotgun (WGS) entry which is preliminary data.</text>
</comment>